<evidence type="ECO:0000259" key="1">
    <source>
        <dbReference type="Pfam" id="PF08421"/>
    </source>
</evidence>
<feature type="domain" description="Methyltransferase putative zinc binding" evidence="1">
    <location>
        <begin position="5"/>
        <end position="60"/>
    </location>
</feature>
<dbReference type="InterPro" id="IPR013691">
    <property type="entry name" value="MeTrfase_14"/>
</dbReference>
<evidence type="ECO:0000313" key="4">
    <source>
        <dbReference type="Proteomes" id="UP000248272"/>
    </source>
</evidence>
<dbReference type="SUPFAM" id="SSF53335">
    <property type="entry name" value="S-adenosyl-L-methionine-dependent methyltransferases"/>
    <property type="match status" value="1"/>
</dbReference>
<dbReference type="Gene3D" id="3.40.50.720">
    <property type="entry name" value="NAD(P)-binding Rossmann-like Domain"/>
    <property type="match status" value="1"/>
</dbReference>
<dbReference type="Proteomes" id="UP000248272">
    <property type="component" value="Unassembled WGS sequence"/>
</dbReference>
<accession>A0A2Z6UEM8</accession>
<dbReference type="InterPro" id="IPR029063">
    <property type="entry name" value="SAM-dependent_MTases_sf"/>
</dbReference>
<dbReference type="InterPro" id="IPR013630">
    <property type="entry name" value="Methyltransf_Zn-bd_dom_put"/>
</dbReference>
<dbReference type="AlphaFoldDB" id="A0A2Z6UEM8"/>
<dbReference type="Gene3D" id="3.40.50.150">
    <property type="entry name" value="Vaccinia Virus protein VP39"/>
    <property type="match status" value="1"/>
</dbReference>
<dbReference type="RefSeq" id="WP_110577559.1">
    <property type="nucleotide sequence ID" value="NZ_BDSG01000001.1"/>
</dbReference>
<evidence type="ECO:0000313" key="3">
    <source>
        <dbReference type="EMBL" id="GBL08532.1"/>
    </source>
</evidence>
<dbReference type="PANTHER" id="PTHR43861">
    <property type="entry name" value="TRANS-ACONITATE 2-METHYLTRANSFERASE-RELATED"/>
    <property type="match status" value="1"/>
</dbReference>
<protein>
    <recommendedName>
        <fullName evidence="5">2-polyprenyl-6-hydroxyphenol methylase</fullName>
    </recommendedName>
</protein>
<dbReference type="Pfam" id="PF08484">
    <property type="entry name" value="Methyltransf_14"/>
    <property type="match status" value="1"/>
</dbReference>
<proteinExistence type="predicted"/>
<feature type="domain" description="C-methyltransferase" evidence="2">
    <location>
        <begin position="246"/>
        <end position="364"/>
    </location>
</feature>
<reference evidence="3 4" key="1">
    <citation type="journal article" date="2018" name="Front. Microbiol.">
        <title>Adaptation of the Freshwater Bloom-Forming Cyanobacterium Microcystis aeruginosa to Brackish Water Is Driven by Recent Horizontal Transfer of Sucrose Genes.</title>
        <authorList>
            <person name="Tanabe Y."/>
            <person name="Hodoki Y."/>
            <person name="Sano T."/>
            <person name="Tada K."/>
            <person name="Watanabe M.M."/>
        </authorList>
    </citation>
    <scope>NUCLEOTIDE SEQUENCE [LARGE SCALE GENOMIC DNA]</scope>
    <source>
        <strain evidence="3 4">Sj</strain>
    </source>
</reference>
<gene>
    <name evidence="3" type="ORF">MSj_00005</name>
</gene>
<dbReference type="InterPro" id="IPR038576">
    <property type="entry name" value="Methyltransf_Zn-bd_dom_put_sf"/>
</dbReference>
<comment type="caution">
    <text evidence="3">The sequence shown here is derived from an EMBL/GenBank/DDBJ whole genome shotgun (WGS) entry which is preliminary data.</text>
</comment>
<name>A0A2Z6UEM8_MICAE</name>
<dbReference type="Pfam" id="PF13489">
    <property type="entry name" value="Methyltransf_23"/>
    <property type="match status" value="1"/>
</dbReference>
<dbReference type="PANTHER" id="PTHR43861:SF5">
    <property type="entry name" value="BLL5978 PROTEIN"/>
    <property type="match status" value="1"/>
</dbReference>
<sequence length="385" mass="43348">MIEKCRLCYSNNLEKCLYLPHSSPNISKLLKKTELNQDKPIDVHVYNCQQCGFVQIADILESSYYDDYLMTISHSPQMRTYQLSQASNFVQKYNLVGKRIVEIGCGDGNYLGYLRDLGTVSLGIEPSASFRDLAISKGLKVFSGYVSCDHLIPESPYDAFVTRQVLEHIPDIHQFLQGIRLSMRENAVGLVEVPSLEQAIENSRFYDFFPDHLNYFSQRTLRYALLSNGFSVLDLRRGMNGEYLEAIVKVDPQPSFQALQESVETLTRDIACLLTQARSQGKRVAIWGSGAKGITTLAVARVSGIEYVIDSDPYKQGLFTPVSHLPVVSPEELRKNPVDIVIITAMAYRDEIINQLRNNLKFTGAISFLGKGLQFWVDSDTVVDS</sequence>
<organism evidence="3 4">
    <name type="scientific">Microcystis aeruginosa Sj</name>
    <dbReference type="NCBI Taxonomy" id="1979544"/>
    <lineage>
        <taxon>Bacteria</taxon>
        <taxon>Bacillati</taxon>
        <taxon>Cyanobacteriota</taxon>
        <taxon>Cyanophyceae</taxon>
        <taxon>Oscillatoriophycideae</taxon>
        <taxon>Chroococcales</taxon>
        <taxon>Microcystaceae</taxon>
        <taxon>Microcystis</taxon>
    </lineage>
</organism>
<evidence type="ECO:0000259" key="2">
    <source>
        <dbReference type="Pfam" id="PF08484"/>
    </source>
</evidence>
<dbReference type="Pfam" id="PF08421">
    <property type="entry name" value="Methyltransf_13"/>
    <property type="match status" value="1"/>
</dbReference>
<dbReference type="CDD" id="cd02440">
    <property type="entry name" value="AdoMet_MTases"/>
    <property type="match status" value="1"/>
</dbReference>
<dbReference type="Gene3D" id="6.20.50.110">
    <property type="entry name" value="Methyltransferase, zinc-binding domain"/>
    <property type="match status" value="1"/>
</dbReference>
<dbReference type="EMBL" id="BDSG01000001">
    <property type="protein sequence ID" value="GBL08532.1"/>
    <property type="molecule type" value="Genomic_DNA"/>
</dbReference>
<evidence type="ECO:0008006" key="5">
    <source>
        <dbReference type="Google" id="ProtNLM"/>
    </source>
</evidence>